<proteinExistence type="predicted"/>
<dbReference type="EMBL" id="CP009922">
    <property type="protein sequence ID" value="AKG41416.1"/>
    <property type="molecule type" value="Genomic_DNA"/>
</dbReference>
<feature type="compositionally biased region" description="Polar residues" evidence="1">
    <location>
        <begin position="1553"/>
        <end position="1572"/>
    </location>
</feature>
<dbReference type="HOGENOM" id="CLU_000577_0_0_11"/>
<dbReference type="NCBIfam" id="NF033679">
    <property type="entry name" value="DNRLRE_dom"/>
    <property type="match status" value="1"/>
</dbReference>
<dbReference type="PATRIC" id="fig|408015.6.peg.43"/>
<dbReference type="NCBIfam" id="TIGR01643">
    <property type="entry name" value="YD_repeat_2x"/>
    <property type="match status" value="1"/>
</dbReference>
<dbReference type="STRING" id="408015.SXIM_00320"/>
<name>A0A0F7CMM4_9ACTN</name>
<dbReference type="Proteomes" id="UP000034034">
    <property type="component" value="Chromosome"/>
</dbReference>
<accession>A0A0F7CMM4</accession>
<dbReference type="KEGG" id="sxi:SXIM_00320"/>
<dbReference type="NCBIfam" id="TIGR03696">
    <property type="entry name" value="Rhs_assc_core"/>
    <property type="match status" value="1"/>
</dbReference>
<dbReference type="Gene3D" id="2.180.10.10">
    <property type="entry name" value="RHS repeat-associated core"/>
    <property type="match status" value="2"/>
</dbReference>
<dbReference type="InterPro" id="IPR050708">
    <property type="entry name" value="T6SS_VgrG/RHS"/>
</dbReference>
<dbReference type="InterPro" id="IPR006530">
    <property type="entry name" value="YD"/>
</dbReference>
<dbReference type="PANTHER" id="PTHR32305:SF17">
    <property type="entry name" value="TRNA NUCLEASE WAPA"/>
    <property type="match status" value="1"/>
</dbReference>
<feature type="region of interest" description="Disordered" evidence="1">
    <location>
        <begin position="35"/>
        <end position="56"/>
    </location>
</feature>
<evidence type="ECO:0000313" key="3">
    <source>
        <dbReference type="Proteomes" id="UP000034034"/>
    </source>
</evidence>
<keyword evidence="3" id="KW-1185">Reference proteome</keyword>
<gene>
    <name evidence="2" type="ORF">SXIM_00320</name>
</gene>
<evidence type="ECO:0000256" key="1">
    <source>
        <dbReference type="SAM" id="MobiDB-lite"/>
    </source>
</evidence>
<dbReference type="PANTHER" id="PTHR32305">
    <property type="match status" value="1"/>
</dbReference>
<dbReference type="InterPro" id="IPR022385">
    <property type="entry name" value="Rhs_assc_core"/>
</dbReference>
<feature type="compositionally biased region" description="Basic residues" evidence="1">
    <location>
        <begin position="38"/>
        <end position="50"/>
    </location>
</feature>
<organism evidence="2 3">
    <name type="scientific">Streptomyces xiamenensis</name>
    <dbReference type="NCBI Taxonomy" id="408015"/>
    <lineage>
        <taxon>Bacteria</taxon>
        <taxon>Bacillati</taxon>
        <taxon>Actinomycetota</taxon>
        <taxon>Actinomycetes</taxon>
        <taxon>Kitasatosporales</taxon>
        <taxon>Streptomycetaceae</taxon>
        <taxon>Streptomyces</taxon>
    </lineage>
</organism>
<evidence type="ECO:0000313" key="2">
    <source>
        <dbReference type="EMBL" id="AKG41416.1"/>
    </source>
</evidence>
<feature type="compositionally biased region" description="Polar residues" evidence="1">
    <location>
        <begin position="1579"/>
        <end position="1600"/>
    </location>
</feature>
<sequence length="2128" mass="228808">MNLILPVWIVSRSSDSAHKHFTKVEVLAQMTSLSGRARFSRRHGPKRPSSRRGVSLPLGRQPKVLLWTAMTTALLLTTEAALITATGGQAVALSRPASTDGPQTPMEQDPVREAADIQSAKVAAKLYDRQVEALSERTETSTTWVNPDGSLTTDLSAGPIRFENEAGEWEPVDVTLVRRDDGSLAAKSHPAGLTLAGEEGAVATTLASAAAAPARDLVHLGDGDEKVILQWKGGLPEPIIEGDEKTVARYPEALPGTDLIVESTRTGFEQYLEITRPPVDGAFSYTLPLKTQGLEIERQEDGGFVFTSPDTGDERAVMPAPVMWDATTDTVSGDHANVRPVEMEINGQGENLELVLTPDPDFLTDPTTSYPVTVDPSTSTLANVFDTLVKQGETTDWSTNTELHFGNPGTTNPDGTERWSRSFITWDTSPIRDALITNAELRLYNTHSGNTNCAPEQWAVWETGAASTSTRWANQPQWIQQHALSNQTAGRPNCGGPGWITANVSDLVQTWASAQRTRGHMGLRTPSASTAQWKQVRSANAASNPPRLTVTYNYRPRTGTQQEAGPPYFSYGGEYVVDSTTPVLRDTFVDADGDRVNGTFEIRDAATDARIGDYLVSPWVASGTPAEVTVPANVLAHGIRYKFRTSPYDGTHYNLGWSAWKYFTVDTQSPNAPSAITSTDYPTGQWVKGKGQSGTFSVTPPSGSDHHWLEWSLDGVNWTKHETNGISGAQHLKVTPERDGTHTLQVRAVDRANHRSDTVEYTFHVGPGGFLRPSDGERTARRLALVADADADTYNKVTFSWRRAEADSWSEIPPGHVISDDTPLTSWPVPLVDGRNALLVWNAANTVDPDGSLQIKAVFAGPGGAEGSTAPLSVVVDRNASGAASREIGPGSVNLLTGDYSIDEMDASYFGMGVSRTASSRTPDAGGKQEGQAAVFGPEWVSGTVAELTGSDFSHLKEISDTAVAVVTADATEIHFTANAAKNAWQPEPGSENLTLSGSVTGSFTLTDSEGTVTEFTRSAPDATTWPVSSTLLDGLTGSTTTVVSEAVTVDGKQEARPKRVIAPNSAANAAICAATPSTKGCRALEFIYGEATTATDSTLGDYRGRLKEIRLWSTEHGAANATAKTVTAYAYDSKGRLRESWNPLIIPLLKTSYTYDEDGRVTQVTPPGELPWNLVYGQAGNSATTGEGMLLKVTRPALKPGTTQEVQGQAVTTVVYDVPLTGSRAPHAMGATEVRAWGQTDQPTDATAVFPADAAATSHTGGDLSRTDYKRATIAYLGVSGRQVNVAEPGDHITTTEYDRFGNSVRNLTAANRSVALGAGAQDRTALNALGIRDLPSAERAELLSTRSIYNESGTRLIEELGPIHRIELTKDLTEGTTVRVPSGTSVAARKWTVLEYDGDRPTNGSATVRDQVTKVTVGSQVREHLVVQGEIRESQFVYDWVKGLPVRTIQDPNGLALTSVKEYDAKGRTIMEQLPGSSSAAASTQVNAYWSATGSGPCAGRPEWTDLICSAGPAGEVSDPGSHPAQMPTTTYEYDFWGNVTAEITKANGVTRTSSTTHDSAGRPTATTVTGGIGQALPSTTTEYASSTGREITTSSADAGTITREYDALGRQISYTDADGGNTRAEYDLLDRPVRISDSSPSTVTYSYDTDSEPRGLPIGITDSVAGTFRATYNPDGAISTEELPGGFRLNITRNSLGEETNRIYSRDAVTVYSDGITRSAHGQATSHAGWSHQSYRYDAVGRLVGVDDTYATVCAHRAYTFDARANRVSLVSASGTPGSDCPTGGGTTVTSVYDSGDRIVDAGYVYDAFGRTTSLPGGVTLGYYTSDLVYRQIADGQRQTWDVDPNLRRRATTTESASGSTWTGAVKSINHYGGDDDIPRWTIENTATGEMTRNVTSLSGDLAAVTGKTNGTTLMFSNIHGDVALELPLAAESAPTALDYDEYGNHRANQERPRYSWLGSKQRTTEPTAGLSLMGSRLYNPASGRFLSVDPVFGGSANAYEYCNADPINCYDLLGTFKYSYWKNAWWSPLQYHWVSVKFTRSETMKLAWSAASAGGLLAIVKDYVPGVWKHVVNGLRFYAWTIAVSAGYIYYNTKDCASVKGGYARWRGRLFGWYIPPTVWRTRC</sequence>
<protein>
    <submittedName>
        <fullName evidence="2">Yd repeat-containing protein</fullName>
    </submittedName>
</protein>
<feature type="region of interest" description="Disordered" evidence="1">
    <location>
        <begin position="1553"/>
        <end position="1601"/>
    </location>
</feature>
<reference evidence="2" key="1">
    <citation type="submission" date="2019-08" db="EMBL/GenBank/DDBJ databases">
        <title>Complete genome sequence of a mangrove-derived Streptomyces xiamenensis.</title>
        <authorList>
            <person name="Xu J."/>
        </authorList>
    </citation>
    <scope>NUCLEOTIDE SEQUENCE</scope>
    <source>
        <strain evidence="2">318</strain>
    </source>
</reference>